<dbReference type="EMBL" id="JALJOQ010000225">
    <property type="protein sequence ID" value="KAK9788467.1"/>
    <property type="molecule type" value="Genomic_DNA"/>
</dbReference>
<dbReference type="Gene3D" id="1.20.1280.290">
    <property type="match status" value="2"/>
</dbReference>
<dbReference type="PIRSF" id="PIRSF023381">
    <property type="entry name" value="MannP-dilichol_defect-1p"/>
    <property type="match status" value="1"/>
</dbReference>
<dbReference type="AlphaFoldDB" id="A0AAW1NL74"/>
<sequence length="242" mass="26583">MSVNPTLTSLLQVAFLELRNGRSPSSAVLSLLLSKGLGVGILAFSFVVKVPQILALNKSHSADGLSPISFELEQLGLSIHTAYGFLMNLPFNTFGEALIILVQNTILLYQIYQYKPLPSWRPALGVALTAIGVSLCYYGYVSTIYIGLAYEFNNVIFTAARLPQIWQNYQNKSTGQLSSATYIANFLGCLARIFTSYKEGGGLSMIRAYCLGGVLNGTIMLQIFYYGAKGKKRRPVKRRKAI</sequence>
<proteinExistence type="inferred from homology"/>
<evidence type="ECO:0000313" key="10">
    <source>
        <dbReference type="EMBL" id="KAK9788467.1"/>
    </source>
</evidence>
<comment type="similarity">
    <text evidence="7 8">Belongs to the MPDU1 (TC 2.A.43.3) family.</text>
</comment>
<evidence type="ECO:0000313" key="11">
    <source>
        <dbReference type="Proteomes" id="UP001465755"/>
    </source>
</evidence>
<dbReference type="PANTHER" id="PTHR12226">
    <property type="entry name" value="MANNOSE-P-DOLICHOL UTILIZATION DEFECT 1 LEC35 -RELATED"/>
    <property type="match status" value="1"/>
</dbReference>
<comment type="caution">
    <text evidence="10">The sequence shown here is derived from an EMBL/GenBank/DDBJ whole genome shotgun (WGS) entry which is preliminary data.</text>
</comment>
<dbReference type="Pfam" id="PF04193">
    <property type="entry name" value="PQ-loop"/>
    <property type="match status" value="2"/>
</dbReference>
<keyword evidence="11" id="KW-1185">Reference proteome</keyword>
<feature type="transmembrane region" description="Helical" evidence="9">
    <location>
        <begin position="206"/>
        <end position="228"/>
    </location>
</feature>
<dbReference type="Proteomes" id="UP001465755">
    <property type="component" value="Unassembled WGS sequence"/>
</dbReference>
<evidence type="ECO:0000256" key="1">
    <source>
        <dbReference type="ARBA" id="ARBA00004141"/>
    </source>
</evidence>
<dbReference type="InterPro" id="IPR016817">
    <property type="entry name" value="MannP-dilichol_defect-1"/>
</dbReference>
<protein>
    <recommendedName>
        <fullName evidence="8">Mannose-P-dolichol utilization defect 1 protein homolog</fullName>
    </recommendedName>
</protein>
<name>A0AAW1NL74_9CHLO</name>
<dbReference type="PANTHER" id="PTHR12226:SF2">
    <property type="entry name" value="MANNOSE-P-DOLICHOL UTILIZATION DEFECT 1 PROTEIN"/>
    <property type="match status" value="1"/>
</dbReference>
<evidence type="ECO:0000256" key="6">
    <source>
        <dbReference type="ARBA" id="ARBA00023136"/>
    </source>
</evidence>
<evidence type="ECO:0000256" key="9">
    <source>
        <dbReference type="SAM" id="Phobius"/>
    </source>
</evidence>
<evidence type="ECO:0000256" key="2">
    <source>
        <dbReference type="ARBA" id="ARBA00022448"/>
    </source>
</evidence>
<comment type="subcellular location">
    <subcellularLocation>
        <location evidence="1 8">Membrane</location>
        <topology evidence="1 8">Multi-pass membrane protein</topology>
    </subcellularLocation>
</comment>
<evidence type="ECO:0000256" key="5">
    <source>
        <dbReference type="ARBA" id="ARBA00022989"/>
    </source>
</evidence>
<keyword evidence="2" id="KW-0813">Transport</keyword>
<organism evidence="10 11">
    <name type="scientific">Symbiochloris irregularis</name>
    <dbReference type="NCBI Taxonomy" id="706552"/>
    <lineage>
        <taxon>Eukaryota</taxon>
        <taxon>Viridiplantae</taxon>
        <taxon>Chlorophyta</taxon>
        <taxon>core chlorophytes</taxon>
        <taxon>Trebouxiophyceae</taxon>
        <taxon>Trebouxiales</taxon>
        <taxon>Trebouxiaceae</taxon>
        <taxon>Symbiochloris</taxon>
    </lineage>
</organism>
<dbReference type="InterPro" id="IPR006603">
    <property type="entry name" value="PQ-loop_rpt"/>
</dbReference>
<dbReference type="GO" id="GO:0016020">
    <property type="term" value="C:membrane"/>
    <property type="evidence" value="ECO:0007669"/>
    <property type="project" value="UniProtKB-SubCell"/>
</dbReference>
<feature type="transmembrane region" description="Helical" evidence="9">
    <location>
        <begin position="93"/>
        <end position="112"/>
    </location>
</feature>
<gene>
    <name evidence="10" type="ORF">WJX73_008391</name>
</gene>
<feature type="transmembrane region" description="Helical" evidence="9">
    <location>
        <begin position="124"/>
        <end position="148"/>
    </location>
</feature>
<accession>A0AAW1NL74</accession>
<evidence type="ECO:0000256" key="8">
    <source>
        <dbReference type="PIRNR" id="PIRNR023381"/>
    </source>
</evidence>
<feature type="transmembrane region" description="Helical" evidence="9">
    <location>
        <begin position="27"/>
        <end position="48"/>
    </location>
</feature>
<keyword evidence="4" id="KW-0677">Repeat</keyword>
<evidence type="ECO:0000256" key="4">
    <source>
        <dbReference type="ARBA" id="ARBA00022737"/>
    </source>
</evidence>
<dbReference type="SMART" id="SM00679">
    <property type="entry name" value="CTNS"/>
    <property type="match status" value="2"/>
</dbReference>
<reference evidence="10 11" key="1">
    <citation type="journal article" date="2024" name="Nat. Commun.">
        <title>Phylogenomics reveals the evolutionary origins of lichenization in chlorophyte algae.</title>
        <authorList>
            <person name="Puginier C."/>
            <person name="Libourel C."/>
            <person name="Otte J."/>
            <person name="Skaloud P."/>
            <person name="Haon M."/>
            <person name="Grisel S."/>
            <person name="Petersen M."/>
            <person name="Berrin J.G."/>
            <person name="Delaux P.M."/>
            <person name="Dal Grande F."/>
            <person name="Keller J."/>
        </authorList>
    </citation>
    <scope>NUCLEOTIDE SEQUENCE [LARGE SCALE GENOMIC DNA]</scope>
    <source>
        <strain evidence="10 11">SAG 2036</strain>
    </source>
</reference>
<evidence type="ECO:0000256" key="3">
    <source>
        <dbReference type="ARBA" id="ARBA00022692"/>
    </source>
</evidence>
<keyword evidence="6 8" id="KW-0472">Membrane</keyword>
<evidence type="ECO:0000256" key="7">
    <source>
        <dbReference type="ARBA" id="ARBA00038475"/>
    </source>
</evidence>
<keyword evidence="5 8" id="KW-1133">Transmembrane helix</keyword>
<keyword evidence="3 8" id="KW-0812">Transmembrane</keyword>